<proteinExistence type="predicted"/>
<evidence type="ECO:0000313" key="1">
    <source>
        <dbReference type="EMBL" id="MBX66297.1"/>
    </source>
</evidence>
<dbReference type="EMBL" id="GGEC01085813">
    <property type="protein sequence ID" value="MBX66297.1"/>
    <property type="molecule type" value="Transcribed_RNA"/>
</dbReference>
<reference evidence="1" key="1">
    <citation type="submission" date="2018-02" db="EMBL/GenBank/DDBJ databases">
        <title>Rhizophora mucronata_Transcriptome.</title>
        <authorList>
            <person name="Meera S.P."/>
            <person name="Sreeshan A."/>
            <person name="Augustine A."/>
        </authorList>
    </citation>
    <scope>NUCLEOTIDE SEQUENCE</scope>
    <source>
        <tissue evidence="1">Leaf</tissue>
    </source>
</reference>
<sequence length="8" mass="893">MGKINSFP</sequence>
<accession>A0A2P2QHB2</accession>
<organism evidence="1">
    <name type="scientific">Rhizophora mucronata</name>
    <name type="common">Asiatic mangrove</name>
    <dbReference type="NCBI Taxonomy" id="61149"/>
    <lineage>
        <taxon>Eukaryota</taxon>
        <taxon>Viridiplantae</taxon>
        <taxon>Streptophyta</taxon>
        <taxon>Embryophyta</taxon>
        <taxon>Tracheophyta</taxon>
        <taxon>Spermatophyta</taxon>
        <taxon>Magnoliopsida</taxon>
        <taxon>eudicotyledons</taxon>
        <taxon>Gunneridae</taxon>
        <taxon>Pentapetalae</taxon>
        <taxon>rosids</taxon>
        <taxon>fabids</taxon>
        <taxon>Malpighiales</taxon>
        <taxon>Rhizophoraceae</taxon>
        <taxon>Rhizophora</taxon>
    </lineage>
</organism>
<protein>
    <submittedName>
        <fullName evidence="1">Uncharacterized protein</fullName>
    </submittedName>
</protein>
<name>A0A2P2QHB2_RHIMU</name>